<evidence type="ECO:0000313" key="3">
    <source>
        <dbReference type="EMBL" id="MDR5896870.1"/>
    </source>
</evidence>
<organism evidence="3 4">
    <name type="scientific">Larsenimonas suaedae</name>
    <dbReference type="NCBI Taxonomy" id="1851019"/>
    <lineage>
        <taxon>Bacteria</taxon>
        <taxon>Pseudomonadati</taxon>
        <taxon>Pseudomonadota</taxon>
        <taxon>Gammaproteobacteria</taxon>
        <taxon>Oceanospirillales</taxon>
        <taxon>Halomonadaceae</taxon>
        <taxon>Larsenimonas</taxon>
    </lineage>
</organism>
<evidence type="ECO:0008006" key="5">
    <source>
        <dbReference type="Google" id="ProtNLM"/>
    </source>
</evidence>
<comment type="caution">
    <text evidence="3">The sequence shown here is derived from an EMBL/GenBank/DDBJ whole genome shotgun (WGS) entry which is preliminary data.</text>
</comment>
<dbReference type="RefSeq" id="WP_251593618.1">
    <property type="nucleotide sequence ID" value="NZ_JAMLJI010000003.1"/>
</dbReference>
<proteinExistence type="predicted"/>
<feature type="transmembrane region" description="Helical" evidence="2">
    <location>
        <begin position="87"/>
        <end position="109"/>
    </location>
</feature>
<keyword evidence="4" id="KW-1185">Reference proteome</keyword>
<sequence length="141" mass="15235">MLISDSLPLLWLTYVGLSLVILVTGYFAIGFLPRLPRWVTVGLVAGVLLMPMTFSVPGPEDKLGYSGWAPALVVFAVGVLQGDGGDVAGSAMMLIIGMVIGVVLAWLLAARCRREDDDHDDDRAARPAKKRATEREEPTLR</sequence>
<evidence type="ECO:0000256" key="2">
    <source>
        <dbReference type="SAM" id="Phobius"/>
    </source>
</evidence>
<dbReference type="EMBL" id="JARWAO010000007">
    <property type="protein sequence ID" value="MDR5896870.1"/>
    <property type="molecule type" value="Genomic_DNA"/>
</dbReference>
<reference evidence="3 4" key="1">
    <citation type="submission" date="2023-04" db="EMBL/GenBank/DDBJ databases">
        <title>A long-awaited taxogenomic arrangement of the family Halomonadaceae.</title>
        <authorList>
            <person name="De La Haba R."/>
            <person name="Chuvochina M."/>
            <person name="Wittouck S."/>
            <person name="Arahal D.R."/>
            <person name="Sanchez-Porro C."/>
            <person name="Hugenholtz P."/>
            <person name="Ventosa A."/>
        </authorList>
    </citation>
    <scope>NUCLEOTIDE SEQUENCE [LARGE SCALE GENOMIC DNA]</scope>
    <source>
        <strain evidence="3 4">DSM 22428</strain>
    </source>
</reference>
<name>A0ABU1GXV6_9GAMM</name>
<dbReference type="Proteomes" id="UP001269375">
    <property type="component" value="Unassembled WGS sequence"/>
</dbReference>
<evidence type="ECO:0000256" key="1">
    <source>
        <dbReference type="SAM" id="MobiDB-lite"/>
    </source>
</evidence>
<keyword evidence="2" id="KW-0472">Membrane</keyword>
<protein>
    <recommendedName>
        <fullName evidence="5">CidA/LrgA family protein</fullName>
    </recommendedName>
</protein>
<evidence type="ECO:0000313" key="4">
    <source>
        <dbReference type="Proteomes" id="UP001269375"/>
    </source>
</evidence>
<feature type="region of interest" description="Disordered" evidence="1">
    <location>
        <begin position="117"/>
        <end position="141"/>
    </location>
</feature>
<keyword evidence="2" id="KW-1133">Transmembrane helix</keyword>
<gene>
    <name evidence="3" type="ORF">QC825_12370</name>
</gene>
<feature type="transmembrane region" description="Helical" evidence="2">
    <location>
        <begin position="35"/>
        <end position="56"/>
    </location>
</feature>
<accession>A0ABU1GXV6</accession>
<feature type="transmembrane region" description="Helical" evidence="2">
    <location>
        <begin position="7"/>
        <end position="29"/>
    </location>
</feature>
<keyword evidence="2" id="KW-0812">Transmembrane</keyword>